<feature type="region of interest" description="Disordered" evidence="1">
    <location>
        <begin position="77"/>
        <end position="157"/>
    </location>
</feature>
<dbReference type="Proteomes" id="UP000726737">
    <property type="component" value="Unassembled WGS sequence"/>
</dbReference>
<reference evidence="2" key="1">
    <citation type="journal article" date="2020" name="Fungal Divers.">
        <title>Resolving the Mortierellaceae phylogeny through synthesis of multi-gene phylogenetics and phylogenomics.</title>
        <authorList>
            <person name="Vandepol N."/>
            <person name="Liber J."/>
            <person name="Desiro A."/>
            <person name="Na H."/>
            <person name="Kennedy M."/>
            <person name="Barry K."/>
            <person name="Grigoriev I.V."/>
            <person name="Miller A.N."/>
            <person name="O'Donnell K."/>
            <person name="Stajich J.E."/>
            <person name="Bonito G."/>
        </authorList>
    </citation>
    <scope>NUCLEOTIDE SEQUENCE</scope>
    <source>
        <strain evidence="2">KOD948</strain>
    </source>
</reference>
<feature type="region of interest" description="Disordered" evidence="1">
    <location>
        <begin position="330"/>
        <end position="352"/>
    </location>
</feature>
<sequence>MGSFTTLYSYISNRVLPQPPTTHHHENKENYSSNDCNTATNRIHQQRYFSDSASALVQKESTHQLFPCEEQHTFNPHYQHNLHSTSPSYSVPPSLSSSPTNSSPSSTVSSSSRSHSAALSHSLLQSGQKPYYQQQPQSRRQPQQQQQHQQHQRNRSYSYNCQQARLQNQRNHAQQQQHYEFMDDDLLIGYDSHNVYYGSGATASMTRVHPNGSPSSLFSSSASDRQQQQQQQQNRRTSHISYSSSRSSETERVSLPVSRSAEDASYSSPSSERSSTSSTSYAHGLGLGMNRRQQQQQQQQQHNNNKAGSYILPSISETTATMYLQEHGLNEEDSVSHRPALTSTSTSKPSAMTAKQSLMRIAQCDIRQDGWCSSQSGQWTRHYAETRPCGIFVEGRRARRM</sequence>
<keyword evidence="3" id="KW-1185">Reference proteome</keyword>
<feature type="region of interest" description="Disordered" evidence="1">
    <location>
        <begin position="206"/>
        <end position="284"/>
    </location>
</feature>
<accession>A0A9P6PYB2</accession>
<dbReference type="OrthoDB" id="2441093at2759"/>
<name>A0A9P6PYB2_9FUNG</name>
<feature type="region of interest" description="Disordered" evidence="1">
    <location>
        <begin position="16"/>
        <end position="37"/>
    </location>
</feature>
<feature type="compositionally biased region" description="Low complexity" evidence="1">
    <location>
        <begin position="213"/>
        <end position="247"/>
    </location>
</feature>
<dbReference type="AlphaFoldDB" id="A0A9P6PYB2"/>
<organism evidence="2 3">
    <name type="scientific">Mortierella polycephala</name>
    <dbReference type="NCBI Taxonomy" id="41804"/>
    <lineage>
        <taxon>Eukaryota</taxon>
        <taxon>Fungi</taxon>
        <taxon>Fungi incertae sedis</taxon>
        <taxon>Mucoromycota</taxon>
        <taxon>Mortierellomycotina</taxon>
        <taxon>Mortierellomycetes</taxon>
        <taxon>Mortierellales</taxon>
        <taxon>Mortierellaceae</taxon>
        <taxon>Mortierella</taxon>
    </lineage>
</organism>
<proteinExistence type="predicted"/>
<protein>
    <submittedName>
        <fullName evidence="2">Uncharacterized protein</fullName>
    </submittedName>
</protein>
<feature type="compositionally biased region" description="Polar residues" evidence="1">
    <location>
        <begin position="341"/>
        <end position="352"/>
    </location>
</feature>
<evidence type="ECO:0000313" key="2">
    <source>
        <dbReference type="EMBL" id="KAG0256430.1"/>
    </source>
</evidence>
<gene>
    <name evidence="2" type="ORF">BG011_004507</name>
</gene>
<evidence type="ECO:0000256" key="1">
    <source>
        <dbReference type="SAM" id="MobiDB-lite"/>
    </source>
</evidence>
<feature type="compositionally biased region" description="Low complexity" evidence="1">
    <location>
        <begin position="263"/>
        <end position="281"/>
    </location>
</feature>
<comment type="caution">
    <text evidence="2">The sequence shown here is derived from an EMBL/GenBank/DDBJ whole genome shotgun (WGS) entry which is preliminary data.</text>
</comment>
<evidence type="ECO:0000313" key="3">
    <source>
        <dbReference type="Proteomes" id="UP000726737"/>
    </source>
</evidence>
<feature type="compositionally biased region" description="Low complexity" evidence="1">
    <location>
        <begin position="84"/>
        <end position="157"/>
    </location>
</feature>
<dbReference type="EMBL" id="JAAAJA010000299">
    <property type="protein sequence ID" value="KAG0256430.1"/>
    <property type="molecule type" value="Genomic_DNA"/>
</dbReference>